<dbReference type="Proteomes" id="UP001061958">
    <property type="component" value="Unassembled WGS sequence"/>
</dbReference>
<sequence length="192" mass="22730">MSNWSPNTPDYQRLPQKRKRTSECLLDHSKELENKRFHIGNDSLEVHKDYANIQHNMKDTFSNQSWVLDDDTAVLSRDPFPVLRMLLSNEEKKDNYTFTVTDAQLASFNPLKELYFSTNNQFVCDEQQRTTNSHLLNSTEWYTCQDNPTYEIVPYTPEKDIKRWLQSYSDDNDYSKTSHSFHELAKDAMELE</sequence>
<name>A0A9C7PW99_9RHOD</name>
<dbReference type="EMBL" id="BQMJ01000018">
    <property type="protein sequence ID" value="GJQ10812.1"/>
    <property type="molecule type" value="Genomic_DNA"/>
</dbReference>
<proteinExistence type="predicted"/>
<comment type="caution">
    <text evidence="2">The sequence shown here is derived from an EMBL/GenBank/DDBJ whole genome shotgun (WGS) entry which is preliminary data.</text>
</comment>
<feature type="compositionally biased region" description="Polar residues" evidence="1">
    <location>
        <begin position="1"/>
        <end position="10"/>
    </location>
</feature>
<gene>
    <name evidence="2" type="ORF">GpartN1_g2603.t1</name>
</gene>
<evidence type="ECO:0000313" key="3">
    <source>
        <dbReference type="Proteomes" id="UP001061958"/>
    </source>
</evidence>
<keyword evidence="3" id="KW-1185">Reference proteome</keyword>
<organism evidence="2 3">
    <name type="scientific">Galdieria partita</name>
    <dbReference type="NCBI Taxonomy" id="83374"/>
    <lineage>
        <taxon>Eukaryota</taxon>
        <taxon>Rhodophyta</taxon>
        <taxon>Bangiophyceae</taxon>
        <taxon>Galdieriales</taxon>
        <taxon>Galdieriaceae</taxon>
        <taxon>Galdieria</taxon>
    </lineage>
</organism>
<evidence type="ECO:0000256" key="1">
    <source>
        <dbReference type="SAM" id="MobiDB-lite"/>
    </source>
</evidence>
<protein>
    <submittedName>
        <fullName evidence="2">Uncharacterized protein</fullName>
    </submittedName>
</protein>
<reference evidence="2" key="2">
    <citation type="submission" date="2022-01" db="EMBL/GenBank/DDBJ databases">
        <authorList>
            <person name="Hirooka S."/>
            <person name="Miyagishima S.Y."/>
        </authorList>
    </citation>
    <scope>NUCLEOTIDE SEQUENCE</scope>
    <source>
        <strain evidence="2">NBRC 102759</strain>
    </source>
</reference>
<dbReference type="AlphaFoldDB" id="A0A9C7PW99"/>
<accession>A0A9C7PW99</accession>
<evidence type="ECO:0000313" key="2">
    <source>
        <dbReference type="EMBL" id="GJQ10812.1"/>
    </source>
</evidence>
<dbReference type="OrthoDB" id="8345at2759"/>
<feature type="region of interest" description="Disordered" evidence="1">
    <location>
        <begin position="1"/>
        <end position="20"/>
    </location>
</feature>
<reference evidence="2" key="1">
    <citation type="journal article" date="2022" name="Proc. Natl. Acad. Sci. U.S.A.">
        <title>Life cycle and functional genomics of the unicellular red alga Galdieria for elucidating algal and plant evolution and industrial use.</title>
        <authorList>
            <person name="Hirooka S."/>
            <person name="Itabashi T."/>
            <person name="Ichinose T.M."/>
            <person name="Onuma R."/>
            <person name="Fujiwara T."/>
            <person name="Yamashita S."/>
            <person name="Jong L.W."/>
            <person name="Tomita R."/>
            <person name="Iwane A.H."/>
            <person name="Miyagishima S.Y."/>
        </authorList>
    </citation>
    <scope>NUCLEOTIDE SEQUENCE</scope>
    <source>
        <strain evidence="2">NBRC 102759</strain>
    </source>
</reference>